<name>A0ABQ0A5V2_9GAMM</name>
<protein>
    <submittedName>
        <fullName evidence="1">Uncharacterized protein</fullName>
    </submittedName>
</protein>
<evidence type="ECO:0000313" key="2">
    <source>
        <dbReference type="Proteomes" id="UP001465153"/>
    </source>
</evidence>
<dbReference type="Proteomes" id="UP001465153">
    <property type="component" value="Unassembled WGS sequence"/>
</dbReference>
<reference evidence="1 2" key="1">
    <citation type="submission" date="2024-04" db="EMBL/GenBank/DDBJ databases">
        <title>Draft genome sequence of Sessilibacter corallicola NBRC 116591.</title>
        <authorList>
            <person name="Miyakawa T."/>
            <person name="Kusuya Y."/>
            <person name="Miura T."/>
        </authorList>
    </citation>
    <scope>NUCLEOTIDE SEQUENCE [LARGE SCALE GENOMIC DNA]</scope>
    <source>
        <strain evidence="1 2">KU-00831-HH</strain>
    </source>
</reference>
<keyword evidence="2" id="KW-1185">Reference proteome</keyword>
<comment type="caution">
    <text evidence="1">The sequence shown here is derived from an EMBL/GenBank/DDBJ whole genome shotgun (WGS) entry which is preliminary data.</text>
</comment>
<accession>A0ABQ0A5V2</accession>
<gene>
    <name evidence="1" type="ORF">NBRC116591_08440</name>
</gene>
<evidence type="ECO:0000313" key="1">
    <source>
        <dbReference type="EMBL" id="GAA6167034.1"/>
    </source>
</evidence>
<proteinExistence type="predicted"/>
<dbReference type="EMBL" id="BAABWN010000002">
    <property type="protein sequence ID" value="GAA6167034.1"/>
    <property type="molecule type" value="Genomic_DNA"/>
</dbReference>
<organism evidence="1 2">
    <name type="scientific">Sessilibacter corallicola</name>
    <dbReference type="NCBI Taxonomy" id="2904075"/>
    <lineage>
        <taxon>Bacteria</taxon>
        <taxon>Pseudomonadati</taxon>
        <taxon>Pseudomonadota</taxon>
        <taxon>Gammaproteobacteria</taxon>
        <taxon>Cellvibrionales</taxon>
        <taxon>Cellvibrionaceae</taxon>
        <taxon>Sessilibacter</taxon>
    </lineage>
</organism>
<sequence>MKKFFDGDEIILVSALKTKKRKAVKGQNSSGDTYYFLKTLVNKKVASFFTL</sequence>